<sequence>MGSGQIYRLPDERNWPLLGFQKSMFNTGERLSFTINLSVVSKELWEQRRSVRRLPLRPAPSTFYGPWMWHRRIGHLLPAGDDHWWEVGTAPDPAIVSEVVEAVRDLALPAMRRQIESC</sequence>
<gene>
    <name evidence="1" type="ORF">SAMN04489764_1170</name>
</gene>
<keyword evidence="2" id="KW-1185">Reference proteome</keyword>
<evidence type="ECO:0000313" key="1">
    <source>
        <dbReference type="EMBL" id="SDQ56402.1"/>
    </source>
</evidence>
<dbReference type="InterPro" id="IPR025412">
    <property type="entry name" value="DUF4304"/>
</dbReference>
<accession>A0A1H1BWT3</accession>
<name>A0A1H1BWT3_9ACTN</name>
<protein>
    <recommendedName>
        <fullName evidence="3">DUF4304 domain-containing protein</fullName>
    </recommendedName>
</protein>
<dbReference type="Pfam" id="PF14137">
    <property type="entry name" value="DUF4304"/>
    <property type="match status" value="1"/>
</dbReference>
<evidence type="ECO:0000313" key="2">
    <source>
        <dbReference type="Proteomes" id="UP000217103"/>
    </source>
</evidence>
<dbReference type="EMBL" id="FNKK01000002">
    <property type="protein sequence ID" value="SDQ56402.1"/>
    <property type="molecule type" value="Genomic_DNA"/>
</dbReference>
<evidence type="ECO:0008006" key="3">
    <source>
        <dbReference type="Google" id="ProtNLM"/>
    </source>
</evidence>
<dbReference type="AlphaFoldDB" id="A0A1H1BWT3"/>
<proteinExistence type="predicted"/>
<dbReference type="Proteomes" id="UP000217103">
    <property type="component" value="Unassembled WGS sequence"/>
</dbReference>
<organism evidence="1 2">
    <name type="scientific">Thermostaphylospora chromogena</name>
    <dbReference type="NCBI Taxonomy" id="35622"/>
    <lineage>
        <taxon>Bacteria</taxon>
        <taxon>Bacillati</taxon>
        <taxon>Actinomycetota</taxon>
        <taxon>Actinomycetes</taxon>
        <taxon>Streptosporangiales</taxon>
        <taxon>Thermomonosporaceae</taxon>
        <taxon>Thermostaphylospora</taxon>
    </lineage>
</organism>
<reference evidence="1 2" key="1">
    <citation type="submission" date="2016-10" db="EMBL/GenBank/DDBJ databases">
        <authorList>
            <person name="de Groot N.N."/>
        </authorList>
    </citation>
    <scope>NUCLEOTIDE SEQUENCE [LARGE SCALE GENOMIC DNA]</scope>
    <source>
        <strain evidence="1 2">DSM 43794</strain>
    </source>
</reference>